<dbReference type="InterPro" id="IPR007159">
    <property type="entry name" value="SpoVT-AbrB_dom"/>
</dbReference>
<dbReference type="Proteomes" id="UP000219453">
    <property type="component" value="Unassembled WGS sequence"/>
</dbReference>
<accession>A0A285P6B6</accession>
<dbReference type="InterPro" id="IPR037914">
    <property type="entry name" value="SpoVT-AbrB_sf"/>
</dbReference>
<dbReference type="AlphaFoldDB" id="A0A285P6B6"/>
<evidence type="ECO:0000313" key="3">
    <source>
        <dbReference type="EMBL" id="SNZ15421.1"/>
    </source>
</evidence>
<evidence type="ECO:0000259" key="2">
    <source>
        <dbReference type="PROSITE" id="PS51740"/>
    </source>
</evidence>
<dbReference type="PANTHER" id="PTHR34860">
    <property type="entry name" value="REPRESSOR-LIKE PROTEIN SSO7C3"/>
    <property type="match status" value="1"/>
</dbReference>
<dbReference type="PANTHER" id="PTHR34860:SF6">
    <property type="entry name" value="REPRESSOR-LIKE PROTEIN SSO7C3"/>
    <property type="match status" value="1"/>
</dbReference>
<dbReference type="RefSeq" id="WP_097009392.1">
    <property type="nucleotide sequence ID" value="NZ_OBEJ01000003.1"/>
</dbReference>
<evidence type="ECO:0000313" key="4">
    <source>
        <dbReference type="Proteomes" id="UP000219453"/>
    </source>
</evidence>
<organism evidence="3 4">
    <name type="scientific">Natronoarchaeum philippinense</name>
    <dbReference type="NCBI Taxonomy" id="558529"/>
    <lineage>
        <taxon>Archaea</taxon>
        <taxon>Methanobacteriati</taxon>
        <taxon>Methanobacteriota</taxon>
        <taxon>Stenosarchaea group</taxon>
        <taxon>Halobacteria</taxon>
        <taxon>Halobacteriales</taxon>
        <taxon>Natronoarchaeaceae</taxon>
    </lineage>
</organism>
<dbReference type="SUPFAM" id="SSF89447">
    <property type="entry name" value="AbrB/MazE/MraZ-like"/>
    <property type="match status" value="1"/>
</dbReference>
<name>A0A285P6B6_NATPI</name>
<keyword evidence="4" id="KW-1185">Reference proteome</keyword>
<proteinExistence type="predicted"/>
<dbReference type="OrthoDB" id="87832at2157"/>
<gene>
    <name evidence="3" type="ORF">SAMN06269185_2482</name>
</gene>
<dbReference type="Gene3D" id="2.10.260.10">
    <property type="match status" value="1"/>
</dbReference>
<protein>
    <submittedName>
        <fullName evidence="3">Looped-hinge helix DNA binding domain-containing protein, AbrB family</fullName>
    </submittedName>
</protein>
<sequence length="88" mass="9878">MPGAEKRTVGERGQVTLPKEFREEFGLHGGDEVTIRKESGQIVIEKPVSREDLAEGYRRRAEQHQALADEMADVSQEANDTLGDVPEW</sequence>
<dbReference type="InterPro" id="IPR052975">
    <property type="entry name" value="Repressor-like_regulatory"/>
</dbReference>
<feature type="domain" description="SpoVT-AbrB" evidence="2">
    <location>
        <begin position="4"/>
        <end position="49"/>
    </location>
</feature>
<dbReference type="Pfam" id="PF04014">
    <property type="entry name" value="MazE_antitoxin"/>
    <property type="match status" value="1"/>
</dbReference>
<reference evidence="3 4" key="1">
    <citation type="submission" date="2017-09" db="EMBL/GenBank/DDBJ databases">
        <authorList>
            <person name="Ehlers B."/>
            <person name="Leendertz F.H."/>
        </authorList>
    </citation>
    <scope>NUCLEOTIDE SEQUENCE [LARGE SCALE GENOMIC DNA]</scope>
    <source>
        <strain evidence="3 4">DSM 27208</strain>
    </source>
</reference>
<dbReference type="NCBIfam" id="TIGR01439">
    <property type="entry name" value="lp_hng_hel_AbrB"/>
    <property type="match status" value="1"/>
</dbReference>
<dbReference type="EMBL" id="OBEJ01000003">
    <property type="protein sequence ID" value="SNZ15421.1"/>
    <property type="molecule type" value="Genomic_DNA"/>
</dbReference>
<dbReference type="GO" id="GO:0003677">
    <property type="term" value="F:DNA binding"/>
    <property type="evidence" value="ECO:0007669"/>
    <property type="project" value="InterPro"/>
</dbReference>
<evidence type="ECO:0000256" key="1">
    <source>
        <dbReference type="SAM" id="MobiDB-lite"/>
    </source>
</evidence>
<dbReference type="SMART" id="SM00966">
    <property type="entry name" value="SpoVT_AbrB"/>
    <property type="match status" value="1"/>
</dbReference>
<feature type="region of interest" description="Disordered" evidence="1">
    <location>
        <begin position="69"/>
        <end position="88"/>
    </location>
</feature>
<dbReference type="PROSITE" id="PS51740">
    <property type="entry name" value="SPOVT_ABRB"/>
    <property type="match status" value="1"/>
</dbReference>